<feature type="domain" description="Methylated-DNA-[protein]-cysteine S-methyltransferase DNA binding" evidence="7">
    <location>
        <begin position="70"/>
        <end position="145"/>
    </location>
</feature>
<protein>
    <submittedName>
        <fullName evidence="9">Methylated-DNA--protein-cysteine methyltransferase</fullName>
    </submittedName>
</protein>
<feature type="domain" description="Methylguanine DNA methyltransferase ribonuclease-like" evidence="8">
    <location>
        <begin position="6"/>
        <end position="63"/>
    </location>
</feature>
<comment type="catalytic activity">
    <reaction evidence="6">
        <text>a 6-O-methyl-2'-deoxyguanosine in DNA + L-cysteinyl-[protein] = S-methyl-L-cysteinyl-[protein] + a 2'-deoxyguanosine in DNA</text>
        <dbReference type="Rhea" id="RHEA:24000"/>
        <dbReference type="Rhea" id="RHEA-COMP:10131"/>
        <dbReference type="Rhea" id="RHEA-COMP:10132"/>
        <dbReference type="Rhea" id="RHEA-COMP:11367"/>
        <dbReference type="Rhea" id="RHEA-COMP:11368"/>
        <dbReference type="ChEBI" id="CHEBI:29950"/>
        <dbReference type="ChEBI" id="CHEBI:82612"/>
        <dbReference type="ChEBI" id="CHEBI:85445"/>
        <dbReference type="ChEBI" id="CHEBI:85448"/>
        <dbReference type="EC" id="2.1.1.63"/>
    </reaction>
</comment>
<dbReference type="AlphaFoldDB" id="A0A511B1Y4"/>
<evidence type="ECO:0000256" key="5">
    <source>
        <dbReference type="ARBA" id="ARBA00023204"/>
    </source>
</evidence>
<dbReference type="InterPro" id="IPR008332">
    <property type="entry name" value="MethylG_MeTrfase_N"/>
</dbReference>
<evidence type="ECO:0000259" key="8">
    <source>
        <dbReference type="Pfam" id="PF02870"/>
    </source>
</evidence>
<dbReference type="RefSeq" id="WP_146798015.1">
    <property type="nucleotide sequence ID" value="NZ_BARC01000002.1"/>
</dbReference>
<dbReference type="InterPro" id="IPR036388">
    <property type="entry name" value="WH-like_DNA-bd_sf"/>
</dbReference>
<proteinExistence type="predicted"/>
<evidence type="ECO:0000313" key="9">
    <source>
        <dbReference type="EMBL" id="GEK94465.1"/>
    </source>
</evidence>
<comment type="caution">
    <text evidence="9">The sequence shown here is derived from an EMBL/GenBank/DDBJ whole genome shotgun (WGS) entry which is preliminary data.</text>
</comment>
<accession>A0A511B1Y4</accession>
<sequence length="148" mass="15896">MPQISLHSPLGALTISEDNGKIVALDWGWGRDQEETPLLVEVRDLLERYFDGDSVDFRTIPMEPYGTSYRLRVWEVLRGIPYGETRSYAQVAALAGGSPRSVGGAAGANPIPILIPCHRVVGTSHLGGYSGAGGLDDKTMLLGLETGE</sequence>
<evidence type="ECO:0000256" key="1">
    <source>
        <dbReference type="ARBA" id="ARBA00001286"/>
    </source>
</evidence>
<dbReference type="InterPro" id="IPR014048">
    <property type="entry name" value="MethylDNA_cys_MeTrfase_DNA-bd"/>
</dbReference>
<dbReference type="InterPro" id="IPR036631">
    <property type="entry name" value="MGMT_N_sf"/>
</dbReference>
<dbReference type="Proteomes" id="UP000321230">
    <property type="component" value="Unassembled WGS sequence"/>
</dbReference>
<evidence type="ECO:0000256" key="2">
    <source>
        <dbReference type="ARBA" id="ARBA00022603"/>
    </source>
</evidence>
<evidence type="ECO:0000313" key="10">
    <source>
        <dbReference type="Proteomes" id="UP000321230"/>
    </source>
</evidence>
<name>A0A511B1Y4_9PROT</name>
<dbReference type="Gene3D" id="1.10.10.10">
    <property type="entry name" value="Winged helix-like DNA-binding domain superfamily/Winged helix DNA-binding domain"/>
    <property type="match status" value="1"/>
</dbReference>
<reference evidence="9 10" key="1">
    <citation type="submission" date="2019-07" db="EMBL/GenBank/DDBJ databases">
        <title>Whole genome shotgun sequence of Gluconobacter wancherniae NBRC 103581.</title>
        <authorList>
            <person name="Hosoyama A."/>
            <person name="Uohara A."/>
            <person name="Ohji S."/>
            <person name="Ichikawa N."/>
        </authorList>
    </citation>
    <scope>NUCLEOTIDE SEQUENCE [LARGE SCALE GENOMIC DNA]</scope>
    <source>
        <strain evidence="9 10">NBRC 103581</strain>
    </source>
</reference>
<organism evidence="9 10">
    <name type="scientific">Gluconobacter wancherniae NBRC 103581</name>
    <dbReference type="NCBI Taxonomy" id="656744"/>
    <lineage>
        <taxon>Bacteria</taxon>
        <taxon>Pseudomonadati</taxon>
        <taxon>Pseudomonadota</taxon>
        <taxon>Alphaproteobacteria</taxon>
        <taxon>Acetobacterales</taxon>
        <taxon>Acetobacteraceae</taxon>
        <taxon>Gluconobacter</taxon>
    </lineage>
</organism>
<keyword evidence="2 9" id="KW-0489">Methyltransferase</keyword>
<evidence type="ECO:0000256" key="3">
    <source>
        <dbReference type="ARBA" id="ARBA00022679"/>
    </source>
</evidence>
<dbReference type="EMBL" id="BJUZ01000003">
    <property type="protein sequence ID" value="GEK94465.1"/>
    <property type="molecule type" value="Genomic_DNA"/>
</dbReference>
<dbReference type="InterPro" id="IPR001497">
    <property type="entry name" value="MethylDNA_cys_MeTrfase_AS"/>
</dbReference>
<dbReference type="Pfam" id="PF02870">
    <property type="entry name" value="Methyltransf_1N"/>
    <property type="match status" value="1"/>
</dbReference>
<evidence type="ECO:0000256" key="6">
    <source>
        <dbReference type="ARBA" id="ARBA00049348"/>
    </source>
</evidence>
<gene>
    <name evidence="9" type="ORF">GWA01_22350</name>
</gene>
<keyword evidence="10" id="KW-1185">Reference proteome</keyword>
<keyword evidence="5" id="KW-0234">DNA repair</keyword>
<dbReference type="CDD" id="cd06445">
    <property type="entry name" value="ATase"/>
    <property type="match status" value="1"/>
</dbReference>
<comment type="catalytic activity">
    <reaction evidence="1">
        <text>a 4-O-methyl-thymidine in DNA + L-cysteinyl-[protein] = a thymidine in DNA + S-methyl-L-cysteinyl-[protein]</text>
        <dbReference type="Rhea" id="RHEA:53428"/>
        <dbReference type="Rhea" id="RHEA-COMP:10131"/>
        <dbReference type="Rhea" id="RHEA-COMP:10132"/>
        <dbReference type="Rhea" id="RHEA-COMP:13555"/>
        <dbReference type="Rhea" id="RHEA-COMP:13556"/>
        <dbReference type="ChEBI" id="CHEBI:29950"/>
        <dbReference type="ChEBI" id="CHEBI:82612"/>
        <dbReference type="ChEBI" id="CHEBI:137386"/>
        <dbReference type="ChEBI" id="CHEBI:137387"/>
        <dbReference type="EC" id="2.1.1.63"/>
    </reaction>
</comment>
<dbReference type="PROSITE" id="PS00374">
    <property type="entry name" value="MGMT"/>
    <property type="match status" value="1"/>
</dbReference>
<dbReference type="GO" id="GO:0003908">
    <property type="term" value="F:methylated-DNA-[protein]-cysteine S-methyltransferase activity"/>
    <property type="evidence" value="ECO:0007669"/>
    <property type="project" value="UniProtKB-EC"/>
</dbReference>
<keyword evidence="3 9" id="KW-0808">Transferase</keyword>
<keyword evidence="4" id="KW-0227">DNA damage</keyword>
<dbReference type="GO" id="GO:0032259">
    <property type="term" value="P:methylation"/>
    <property type="evidence" value="ECO:0007669"/>
    <property type="project" value="UniProtKB-KW"/>
</dbReference>
<dbReference type="SUPFAM" id="SSF53155">
    <property type="entry name" value="Methylated DNA-protein cysteine methyltransferase domain"/>
    <property type="match status" value="1"/>
</dbReference>
<dbReference type="GO" id="GO:0006281">
    <property type="term" value="P:DNA repair"/>
    <property type="evidence" value="ECO:0007669"/>
    <property type="project" value="UniProtKB-KW"/>
</dbReference>
<dbReference type="InterPro" id="IPR036217">
    <property type="entry name" value="MethylDNA_cys_MeTrfase_DNAb"/>
</dbReference>
<evidence type="ECO:0000259" key="7">
    <source>
        <dbReference type="Pfam" id="PF01035"/>
    </source>
</evidence>
<evidence type="ECO:0000256" key="4">
    <source>
        <dbReference type="ARBA" id="ARBA00022763"/>
    </source>
</evidence>
<dbReference type="OrthoDB" id="9802228at2"/>
<dbReference type="SUPFAM" id="SSF46767">
    <property type="entry name" value="Methylated DNA-protein cysteine methyltransferase, C-terminal domain"/>
    <property type="match status" value="1"/>
</dbReference>
<dbReference type="Pfam" id="PF01035">
    <property type="entry name" value="DNA_binding_1"/>
    <property type="match status" value="1"/>
</dbReference>
<dbReference type="Gene3D" id="3.30.160.70">
    <property type="entry name" value="Methylated DNA-protein cysteine methyltransferase domain"/>
    <property type="match status" value="1"/>
</dbReference>
<dbReference type="NCBIfam" id="TIGR00589">
    <property type="entry name" value="ogt"/>
    <property type="match status" value="1"/>
</dbReference>
<dbReference type="PANTHER" id="PTHR10815:SF13">
    <property type="entry name" value="METHYLATED-DNA--PROTEIN-CYSTEINE METHYLTRANSFERASE"/>
    <property type="match status" value="1"/>
</dbReference>
<dbReference type="PANTHER" id="PTHR10815">
    <property type="entry name" value="METHYLATED-DNA--PROTEIN-CYSTEINE METHYLTRANSFERASE"/>
    <property type="match status" value="1"/>
</dbReference>